<comment type="caution">
    <text evidence="1">The sequence shown here is derived from an EMBL/GenBank/DDBJ whole genome shotgun (WGS) entry which is preliminary data.</text>
</comment>
<sequence length="217" mass="23624">MATTAPERQQILSQVNTVAVNDLVDLWRRASNLSSEEFRTFILDAFPDVADPYAAMAAQLAADWYDESAPNLAYQATPTGTPNVQALRDSTKWALGAYGDAGLARLAGTLQRAVFNGARDTIIDNAAREQGARWARHASANACEFCRLLATRGAAYGSRDKAMKAHDHCHCVAIEVRPGSTYEPAPYVAEFEQQYNDARRAAGSGDLTKILAAMRQQ</sequence>
<evidence type="ECO:0008006" key="3">
    <source>
        <dbReference type="Google" id="ProtNLM"/>
    </source>
</evidence>
<protein>
    <recommendedName>
        <fullName evidence="3">Capsid maturation protease</fullName>
    </recommendedName>
</protein>
<dbReference type="EMBL" id="JAMTCG010000014">
    <property type="protein sequence ID" value="MCP2163107.1"/>
    <property type="molecule type" value="Genomic_DNA"/>
</dbReference>
<name>A0ABT1H8R8_9NOCA</name>
<dbReference type="Proteomes" id="UP001205740">
    <property type="component" value="Unassembled WGS sequence"/>
</dbReference>
<accession>A0ABT1H8R8</accession>
<dbReference type="Pfam" id="PF25310">
    <property type="entry name" value="VG15"/>
    <property type="match status" value="1"/>
</dbReference>
<evidence type="ECO:0000313" key="1">
    <source>
        <dbReference type="EMBL" id="MCP2163107.1"/>
    </source>
</evidence>
<evidence type="ECO:0000313" key="2">
    <source>
        <dbReference type="Proteomes" id="UP001205740"/>
    </source>
</evidence>
<reference evidence="1 2" key="1">
    <citation type="submission" date="2022-06" db="EMBL/GenBank/DDBJ databases">
        <title>Genomic Encyclopedia of Archaeal and Bacterial Type Strains, Phase II (KMG-II): from individual species to whole genera.</title>
        <authorList>
            <person name="Goeker M."/>
        </authorList>
    </citation>
    <scope>NUCLEOTIDE SEQUENCE [LARGE SCALE GENOMIC DNA]</scope>
    <source>
        <strain evidence="1 2">DSM 45037</strain>
    </source>
</reference>
<dbReference type="RefSeq" id="WP_253656676.1">
    <property type="nucleotide sequence ID" value="NZ_BAAAOE010000001.1"/>
</dbReference>
<keyword evidence="2" id="KW-1185">Reference proteome</keyword>
<proteinExistence type="predicted"/>
<dbReference type="InterPro" id="IPR057369">
    <property type="entry name" value="VG15"/>
</dbReference>
<organism evidence="1 2">
    <name type="scientific">Williamsia serinedens</name>
    <dbReference type="NCBI Taxonomy" id="391736"/>
    <lineage>
        <taxon>Bacteria</taxon>
        <taxon>Bacillati</taxon>
        <taxon>Actinomycetota</taxon>
        <taxon>Actinomycetes</taxon>
        <taxon>Mycobacteriales</taxon>
        <taxon>Nocardiaceae</taxon>
        <taxon>Williamsia</taxon>
    </lineage>
</organism>
<gene>
    <name evidence="1" type="ORF">LX12_004320</name>
</gene>